<evidence type="ECO:0000259" key="6">
    <source>
        <dbReference type="Pfam" id="PF00999"/>
    </source>
</evidence>
<evidence type="ECO:0000256" key="4">
    <source>
        <dbReference type="ARBA" id="ARBA00023136"/>
    </source>
</evidence>
<feature type="transmembrane region" description="Helical" evidence="5">
    <location>
        <begin position="90"/>
        <end position="111"/>
    </location>
</feature>
<feature type="transmembrane region" description="Helical" evidence="5">
    <location>
        <begin position="53"/>
        <end position="70"/>
    </location>
</feature>
<dbReference type="PANTHER" id="PTHR31382:SF3">
    <property type="entry name" value="SODIUM ION_PROTON EXCHANGER (EUROFUNG)"/>
    <property type="match status" value="1"/>
</dbReference>
<protein>
    <recommendedName>
        <fullName evidence="6">Cation/H+ exchanger transmembrane domain-containing protein</fullName>
    </recommendedName>
</protein>
<feature type="transmembrane region" description="Helical" evidence="5">
    <location>
        <begin position="6"/>
        <end position="26"/>
    </location>
</feature>
<gene>
    <name evidence="7" type="ORF">SLS56_008320</name>
</gene>
<feature type="transmembrane region" description="Helical" evidence="5">
    <location>
        <begin position="364"/>
        <end position="380"/>
    </location>
</feature>
<keyword evidence="4 5" id="KW-0472">Membrane</keyword>
<dbReference type="InterPro" id="IPR038770">
    <property type="entry name" value="Na+/solute_symporter_sf"/>
</dbReference>
<feature type="domain" description="Cation/H+ exchanger transmembrane" evidence="6">
    <location>
        <begin position="60"/>
        <end position="462"/>
    </location>
</feature>
<evidence type="ECO:0000256" key="3">
    <source>
        <dbReference type="ARBA" id="ARBA00022989"/>
    </source>
</evidence>
<reference evidence="7 8" key="1">
    <citation type="submission" date="2024-02" db="EMBL/GenBank/DDBJ databases">
        <title>De novo assembly and annotation of 12 fungi associated with fruit tree decline syndrome in Ontario, Canada.</title>
        <authorList>
            <person name="Sulman M."/>
            <person name="Ellouze W."/>
            <person name="Ilyukhin E."/>
        </authorList>
    </citation>
    <scope>NUCLEOTIDE SEQUENCE [LARGE SCALE GENOMIC DNA]</scope>
    <source>
        <strain evidence="7 8">M1-105</strain>
    </source>
</reference>
<feature type="transmembrane region" description="Helical" evidence="5">
    <location>
        <begin position="437"/>
        <end position="460"/>
    </location>
</feature>
<dbReference type="EMBL" id="JAJVDC020000121">
    <property type="protein sequence ID" value="KAL1623320.1"/>
    <property type="molecule type" value="Genomic_DNA"/>
</dbReference>
<evidence type="ECO:0000256" key="1">
    <source>
        <dbReference type="ARBA" id="ARBA00004141"/>
    </source>
</evidence>
<dbReference type="InterPro" id="IPR004712">
    <property type="entry name" value="Na+/H+_antiporter_fungi"/>
</dbReference>
<name>A0ABR3SKE4_9PEZI</name>
<evidence type="ECO:0000256" key="5">
    <source>
        <dbReference type="SAM" id="Phobius"/>
    </source>
</evidence>
<evidence type="ECO:0000313" key="7">
    <source>
        <dbReference type="EMBL" id="KAL1623320.1"/>
    </source>
</evidence>
<accession>A0ABR3SKE4</accession>
<dbReference type="Proteomes" id="UP001521116">
    <property type="component" value="Unassembled WGS sequence"/>
</dbReference>
<feature type="transmembrane region" description="Helical" evidence="5">
    <location>
        <begin position="123"/>
        <end position="145"/>
    </location>
</feature>
<keyword evidence="8" id="KW-1185">Reference proteome</keyword>
<feature type="transmembrane region" description="Helical" evidence="5">
    <location>
        <begin position="400"/>
        <end position="417"/>
    </location>
</feature>
<keyword evidence="2 5" id="KW-0812">Transmembrane</keyword>
<organism evidence="7 8">
    <name type="scientific">Neofusicoccum ribis</name>
    <dbReference type="NCBI Taxonomy" id="45134"/>
    <lineage>
        <taxon>Eukaryota</taxon>
        <taxon>Fungi</taxon>
        <taxon>Dikarya</taxon>
        <taxon>Ascomycota</taxon>
        <taxon>Pezizomycotina</taxon>
        <taxon>Dothideomycetes</taxon>
        <taxon>Dothideomycetes incertae sedis</taxon>
        <taxon>Botryosphaeriales</taxon>
        <taxon>Botryosphaeriaceae</taxon>
        <taxon>Neofusicoccum</taxon>
    </lineage>
</organism>
<evidence type="ECO:0000313" key="8">
    <source>
        <dbReference type="Proteomes" id="UP001521116"/>
    </source>
</evidence>
<proteinExistence type="predicted"/>
<dbReference type="Pfam" id="PF00999">
    <property type="entry name" value="Na_H_Exchanger"/>
    <property type="match status" value="1"/>
</dbReference>
<feature type="transmembrane region" description="Helical" evidence="5">
    <location>
        <begin position="280"/>
        <end position="298"/>
    </location>
</feature>
<dbReference type="PANTHER" id="PTHR31382">
    <property type="entry name" value="NA(+)/H(+) ANTIPORTER"/>
    <property type="match status" value="1"/>
</dbReference>
<comment type="caution">
    <text evidence="7">The sequence shown here is derived from an EMBL/GenBank/DDBJ whole genome shotgun (WGS) entry which is preliminary data.</text>
</comment>
<evidence type="ECO:0000256" key="2">
    <source>
        <dbReference type="ARBA" id="ARBA00022692"/>
    </source>
</evidence>
<sequence>MPELDLSELNIVISVLGAFLILYSIVSSKIKNAWYLGEACKFQIKNTANSAHPVIKVPATVIGIILGPVAAKFIDSTKWGAGEPDQQNSITLGLCRVVIGIQLVMVGYQLPAKYQLMRWKEKVIGMLPVMTIMWLCTSACIYATIPKLTLLSSLVIGSCVACTDPILSQAIAKGPFADKYVPRHLREIISSEAGANDSFAFPSLMLATFLIRHAAAPGDGEANRAEEGQLAERAEEVGRIGGGVGVALQMWVVETWLYTVFLGIAYGIIVGKWIENETLFLFPTIIGLFIVGTCGAIGTDDLLACFAAGNALNWNGLYLEETEARRDEVNSSIRGLLNFGAFMYIGSILPWSQFNAPQVTGITYSRLFGLGFLVLIFRRIPATVASYKLLPKVCSNAKEALFMGYFGPIGIGGIFFAEHARHLFPELGEGDEEESNLIAALAPTVYWLVLFSIVVHGLSVPALDYIYRRLGVPTIQDDPIEIMPFSKNSPFPRNSEYLDSRQTIVVYNRFSRGKFDEKQVQNFSWVGTSERKSSLSDDEESLKGGEVKCEAKEMV</sequence>
<keyword evidence="3 5" id="KW-1133">Transmembrane helix</keyword>
<comment type="subcellular location">
    <subcellularLocation>
        <location evidence="1">Membrane</location>
        <topology evidence="1">Multi-pass membrane protein</topology>
    </subcellularLocation>
</comment>
<dbReference type="InterPro" id="IPR006153">
    <property type="entry name" value="Cation/H_exchanger_TM"/>
</dbReference>
<feature type="transmembrane region" description="Helical" evidence="5">
    <location>
        <begin position="256"/>
        <end position="274"/>
    </location>
</feature>
<dbReference type="Gene3D" id="1.20.1530.20">
    <property type="match status" value="1"/>
</dbReference>